<reference evidence="1 2" key="1">
    <citation type="submission" date="2016-09" db="EMBL/GenBank/DDBJ databases">
        <authorList>
            <person name="Wen S.-F."/>
            <person name="Lo A.-C."/>
            <person name="Lin C.-J."/>
            <person name="Tseng T.-T."/>
        </authorList>
    </citation>
    <scope>NUCLEOTIDE SEQUENCE [LARGE SCALE GENOMIC DNA]</scope>
    <source>
        <strain evidence="1 2">12609</strain>
    </source>
</reference>
<accession>A0AAX0I0I6</accession>
<dbReference type="RefSeq" id="WP_016848657.1">
    <property type="nucleotide sequence ID" value="NZ_CP026334.1"/>
</dbReference>
<organism evidence="1 2">
    <name type="scientific">Xanthomonas campestris pv. glycines</name>
    <dbReference type="NCBI Taxonomy" id="473421"/>
    <lineage>
        <taxon>Bacteria</taxon>
        <taxon>Pseudomonadati</taxon>
        <taxon>Pseudomonadota</taxon>
        <taxon>Gammaproteobacteria</taxon>
        <taxon>Lysobacterales</taxon>
        <taxon>Lysobacteraceae</taxon>
        <taxon>Xanthomonas</taxon>
    </lineage>
</organism>
<evidence type="ECO:0000313" key="1">
    <source>
        <dbReference type="EMBL" id="OEY90346.1"/>
    </source>
</evidence>
<evidence type="ECO:0000313" key="2">
    <source>
        <dbReference type="Proteomes" id="UP000175852"/>
    </source>
</evidence>
<dbReference type="AlphaFoldDB" id="A0AAX0I0I6"/>
<dbReference type="Proteomes" id="UP000175852">
    <property type="component" value="Unassembled WGS sequence"/>
</dbReference>
<protein>
    <submittedName>
        <fullName evidence="1">Uncharacterized protein</fullName>
    </submittedName>
</protein>
<name>A0AAX0I0I6_XANCG</name>
<comment type="caution">
    <text evidence="1">The sequence shown here is derived from an EMBL/GenBank/DDBJ whole genome shotgun (WGS) entry which is preliminary data.</text>
</comment>
<dbReference type="EMBL" id="MKCQ01000007">
    <property type="protein sequence ID" value="OEY90346.1"/>
    <property type="molecule type" value="Genomic_DNA"/>
</dbReference>
<gene>
    <name evidence="1" type="ORF">BIY41_14710</name>
</gene>
<sequence length="443" mass="49318">MARLEFAADWQSTGSGPVEQRETSAFLTVRVGDTVVTRNEDVWSKTVRDSVLVSTYPLAMWLASSWWRLNWEPLPKQGMRPDAYWRMAHEMGAANEGYVWPHVVFASDNEMMQIWSTVQEPTHEQSVRYMAAAQASMPLVDFRSGVDGFIEAVLRRLSAVGQPESALAQLWQLVQEDRADKQAASYRRIEAALGYDPDEAPEALMRQAQALDEEMGGGSLAELAPIYGRFGEDASLELLFELREHPGLLGTPALPRIDVALQGFANEPPWVRAVAAARRLREEVGVDDGRIDNELLLDLLGLPEFDLAGTEIPGCAGIGIPQQAGQVKFIPRKRHPLGKRFEYSRFIADLILVQDAPQWLTSTDLSTSRQKFQRAFAAEFLCPFDQVANFLEGDYSESGIEDAAAHFGVSERTVESMLANNGVIPSPWLSDYIQVRAPYLMGV</sequence>
<proteinExistence type="predicted"/>